<name>A0A1Y1VW03_9FUNG</name>
<evidence type="ECO:0000313" key="2">
    <source>
        <dbReference type="Proteomes" id="UP000193922"/>
    </source>
</evidence>
<reference evidence="1 2" key="1">
    <citation type="submission" date="2016-07" db="EMBL/GenBank/DDBJ databases">
        <title>Pervasive Adenine N6-methylation of Active Genes in Fungi.</title>
        <authorList>
            <consortium name="DOE Joint Genome Institute"/>
            <person name="Mondo S.J."/>
            <person name="Dannebaum R.O."/>
            <person name="Kuo R.C."/>
            <person name="Labutti K."/>
            <person name="Haridas S."/>
            <person name="Kuo A."/>
            <person name="Salamov A."/>
            <person name="Ahrendt S.R."/>
            <person name="Lipzen A."/>
            <person name="Sullivan W."/>
            <person name="Andreopoulos W.B."/>
            <person name="Clum A."/>
            <person name="Lindquist E."/>
            <person name="Daum C."/>
            <person name="Ramamoorthy G.K."/>
            <person name="Gryganskyi A."/>
            <person name="Culley D."/>
            <person name="Magnuson J.K."/>
            <person name="James T.Y."/>
            <person name="O'Malley M.A."/>
            <person name="Stajich J.E."/>
            <person name="Spatafora J.W."/>
            <person name="Visel A."/>
            <person name="Grigoriev I.V."/>
        </authorList>
    </citation>
    <scope>NUCLEOTIDE SEQUENCE [LARGE SCALE GENOMIC DNA]</scope>
    <source>
        <strain evidence="1 2">ATCC 12442</strain>
    </source>
</reference>
<dbReference type="GeneID" id="63805587"/>
<dbReference type="EMBL" id="MCFD01000056">
    <property type="protein sequence ID" value="ORX64934.1"/>
    <property type="molecule type" value="Genomic_DNA"/>
</dbReference>
<sequence>MPTRVSHYADHILSPANLGQISSSLHDCQQSRVCEMPITSAPSTGAPDLKERSR</sequence>
<keyword evidence="2" id="KW-1185">Reference proteome</keyword>
<dbReference type="RefSeq" id="XP_040739415.1">
    <property type="nucleotide sequence ID" value="XM_040888939.1"/>
</dbReference>
<dbReference type="Proteomes" id="UP000193922">
    <property type="component" value="Unassembled WGS sequence"/>
</dbReference>
<proteinExistence type="predicted"/>
<protein>
    <submittedName>
        <fullName evidence="1">Uncharacterized protein</fullName>
    </submittedName>
</protein>
<organism evidence="1 2">
    <name type="scientific">Linderina pennispora</name>
    <dbReference type="NCBI Taxonomy" id="61395"/>
    <lineage>
        <taxon>Eukaryota</taxon>
        <taxon>Fungi</taxon>
        <taxon>Fungi incertae sedis</taxon>
        <taxon>Zoopagomycota</taxon>
        <taxon>Kickxellomycotina</taxon>
        <taxon>Kickxellomycetes</taxon>
        <taxon>Kickxellales</taxon>
        <taxon>Kickxellaceae</taxon>
        <taxon>Linderina</taxon>
    </lineage>
</organism>
<dbReference type="AlphaFoldDB" id="A0A1Y1VW03"/>
<comment type="caution">
    <text evidence="1">The sequence shown here is derived from an EMBL/GenBank/DDBJ whole genome shotgun (WGS) entry which is preliminary data.</text>
</comment>
<accession>A0A1Y1VW03</accession>
<gene>
    <name evidence="1" type="ORF">DL89DRAFT_271671</name>
</gene>
<evidence type="ECO:0000313" key="1">
    <source>
        <dbReference type="EMBL" id="ORX64934.1"/>
    </source>
</evidence>